<evidence type="ECO:0000313" key="3">
    <source>
        <dbReference type="EMBL" id="GCC45768.1"/>
    </source>
</evidence>
<evidence type="ECO:0000313" key="4">
    <source>
        <dbReference type="Proteomes" id="UP000287033"/>
    </source>
</evidence>
<dbReference type="InterPro" id="IPR036599">
    <property type="entry name" value="DNA_ligase_N_sf"/>
</dbReference>
<keyword evidence="4" id="KW-1185">Reference proteome</keyword>
<comment type="caution">
    <text evidence="3">The sequence shown here is derived from an EMBL/GenBank/DDBJ whole genome shotgun (WGS) entry which is preliminary data.</text>
</comment>
<feature type="compositionally biased region" description="Polar residues" evidence="2">
    <location>
        <begin position="43"/>
        <end position="55"/>
    </location>
</feature>
<dbReference type="GO" id="GO:0003910">
    <property type="term" value="F:DNA ligase (ATP) activity"/>
    <property type="evidence" value="ECO:0007669"/>
    <property type="project" value="InterPro"/>
</dbReference>
<dbReference type="GO" id="GO:0006310">
    <property type="term" value="P:DNA recombination"/>
    <property type="evidence" value="ECO:0007669"/>
    <property type="project" value="InterPro"/>
</dbReference>
<evidence type="ECO:0000256" key="2">
    <source>
        <dbReference type="SAM" id="MobiDB-lite"/>
    </source>
</evidence>
<dbReference type="Gene3D" id="1.10.3260.10">
    <property type="entry name" value="DNA ligase, ATP-dependent, N-terminal domain"/>
    <property type="match status" value="1"/>
</dbReference>
<evidence type="ECO:0000256" key="1">
    <source>
        <dbReference type="ARBA" id="ARBA00022598"/>
    </source>
</evidence>
<dbReference type="OrthoDB" id="206088at2759"/>
<accession>A0A401TT04</accession>
<dbReference type="SUPFAM" id="SSF117018">
    <property type="entry name" value="ATP-dependent DNA ligase DNA-binding domain"/>
    <property type="match status" value="1"/>
</dbReference>
<dbReference type="AlphaFoldDB" id="A0A401TT04"/>
<dbReference type="EMBL" id="BEZZ01163517">
    <property type="protein sequence ID" value="GCC45768.1"/>
    <property type="molecule type" value="Genomic_DNA"/>
</dbReference>
<name>A0A401TT04_CHIPU</name>
<proteinExistence type="predicted"/>
<feature type="region of interest" description="Disordered" evidence="2">
    <location>
        <begin position="1"/>
        <end position="57"/>
    </location>
</feature>
<feature type="non-terminal residue" evidence="3">
    <location>
        <position position="108"/>
    </location>
</feature>
<feature type="non-terminal residue" evidence="3">
    <location>
        <position position="1"/>
    </location>
</feature>
<reference evidence="3 4" key="1">
    <citation type="journal article" date="2018" name="Nat. Ecol. Evol.">
        <title>Shark genomes provide insights into elasmobranch evolution and the origin of vertebrates.</title>
        <authorList>
            <person name="Hara Y"/>
            <person name="Yamaguchi K"/>
            <person name="Onimaru K"/>
            <person name="Kadota M"/>
            <person name="Koyanagi M"/>
            <person name="Keeley SD"/>
            <person name="Tatsumi K"/>
            <person name="Tanaka K"/>
            <person name="Motone F"/>
            <person name="Kageyama Y"/>
            <person name="Nozu R"/>
            <person name="Adachi N"/>
            <person name="Nishimura O"/>
            <person name="Nakagawa R"/>
            <person name="Tanegashima C"/>
            <person name="Kiyatake I"/>
            <person name="Matsumoto R"/>
            <person name="Murakumo K"/>
            <person name="Nishida K"/>
            <person name="Terakita A"/>
            <person name="Kuratani S"/>
            <person name="Sato K"/>
            <person name="Hyodo S Kuraku.S."/>
        </authorList>
    </citation>
    <scope>NUCLEOTIDE SEQUENCE [LARGE SCALE GENOMIC DNA]</scope>
</reference>
<organism evidence="3 4">
    <name type="scientific">Chiloscyllium punctatum</name>
    <name type="common">Brownbanded bambooshark</name>
    <name type="synonym">Hemiscyllium punctatum</name>
    <dbReference type="NCBI Taxonomy" id="137246"/>
    <lineage>
        <taxon>Eukaryota</taxon>
        <taxon>Metazoa</taxon>
        <taxon>Chordata</taxon>
        <taxon>Craniata</taxon>
        <taxon>Vertebrata</taxon>
        <taxon>Chondrichthyes</taxon>
        <taxon>Elasmobranchii</taxon>
        <taxon>Galeomorphii</taxon>
        <taxon>Galeoidea</taxon>
        <taxon>Orectolobiformes</taxon>
        <taxon>Hemiscylliidae</taxon>
        <taxon>Chiloscyllium</taxon>
    </lineage>
</organism>
<gene>
    <name evidence="3" type="ORF">chiPu_0029689</name>
</gene>
<keyword evidence="1" id="KW-0436">Ligase</keyword>
<sequence length="108" mass="11581">LSAPRKSSSSATQEGDRSSQGQPEAGRDQGTLSPRRGQGGHTLDSTGSGTISRFLNPTKADPVCELANVYDPSKSRYHPVKDACWSQGQRVPYLALAQTFEKIESESA</sequence>
<protein>
    <submittedName>
        <fullName evidence="3">Uncharacterized protein</fullName>
    </submittedName>
</protein>
<dbReference type="Proteomes" id="UP000287033">
    <property type="component" value="Unassembled WGS sequence"/>
</dbReference>
<feature type="compositionally biased region" description="Polar residues" evidence="2">
    <location>
        <begin position="1"/>
        <end position="22"/>
    </location>
</feature>
<dbReference type="STRING" id="137246.A0A401TT04"/>
<dbReference type="GO" id="GO:0003677">
    <property type="term" value="F:DNA binding"/>
    <property type="evidence" value="ECO:0007669"/>
    <property type="project" value="InterPro"/>
</dbReference>
<dbReference type="GO" id="GO:0006281">
    <property type="term" value="P:DNA repair"/>
    <property type="evidence" value="ECO:0007669"/>
    <property type="project" value="InterPro"/>
</dbReference>